<dbReference type="InterPro" id="IPR023214">
    <property type="entry name" value="HAD_sf"/>
</dbReference>
<keyword evidence="5" id="KW-0460">Magnesium</keyword>
<dbReference type="Proteomes" id="UP000234206">
    <property type="component" value="Unassembled WGS sequence"/>
</dbReference>
<keyword evidence="6" id="KW-0413">Isomerase</keyword>
<dbReference type="OrthoDB" id="9797743at2"/>
<dbReference type="InterPro" id="IPR010976">
    <property type="entry name" value="B-phosphoglucomutase_hydrolase"/>
</dbReference>
<dbReference type="EMBL" id="PKIZ01000004">
    <property type="protein sequence ID" value="PKZ42342.1"/>
    <property type="molecule type" value="Genomic_DNA"/>
</dbReference>
<dbReference type="Pfam" id="PF00702">
    <property type="entry name" value="Hydrolase"/>
    <property type="match status" value="1"/>
</dbReference>
<evidence type="ECO:0000313" key="12">
    <source>
        <dbReference type="Proteomes" id="UP000234206"/>
    </source>
</evidence>
<dbReference type="AlphaFoldDB" id="A0A2I1PCI4"/>
<dbReference type="InterPro" id="IPR023198">
    <property type="entry name" value="PGP-like_dom2"/>
</dbReference>
<keyword evidence="7" id="KW-0119">Carbohydrate metabolism</keyword>
<evidence type="ECO:0000313" key="11">
    <source>
        <dbReference type="EMBL" id="PKZ42342.1"/>
    </source>
</evidence>
<comment type="similarity">
    <text evidence="2">Belongs to the HAD-like hydrolase superfamily. CbbY/CbbZ/Gph/YieH family.</text>
</comment>
<evidence type="ECO:0000256" key="8">
    <source>
        <dbReference type="ARBA" id="ARBA00044926"/>
    </source>
</evidence>
<dbReference type="RefSeq" id="WP_101849237.1">
    <property type="nucleotide sequence ID" value="NZ_PKIZ01000004.1"/>
</dbReference>
<keyword evidence="3" id="KW-0597">Phosphoprotein</keyword>
<dbReference type="SFLD" id="SFLDG01129">
    <property type="entry name" value="C1.5:_HAD__Beta-PGM__Phosphata"/>
    <property type="match status" value="1"/>
</dbReference>
<proteinExistence type="inferred from homology"/>
<dbReference type="PANTHER" id="PTHR46193:SF18">
    <property type="entry name" value="HEXITOL PHOSPHATASE B"/>
    <property type="match status" value="1"/>
</dbReference>
<evidence type="ECO:0000256" key="2">
    <source>
        <dbReference type="ARBA" id="ARBA00006171"/>
    </source>
</evidence>
<dbReference type="NCBIfam" id="TIGR01509">
    <property type="entry name" value="HAD-SF-IA-v3"/>
    <property type="match status" value="1"/>
</dbReference>
<gene>
    <name evidence="11" type="ORF">CYJ76_03365</name>
</gene>
<dbReference type="InterPro" id="IPR006439">
    <property type="entry name" value="HAD-SF_hydro_IA"/>
</dbReference>
<evidence type="ECO:0000256" key="5">
    <source>
        <dbReference type="ARBA" id="ARBA00022842"/>
    </source>
</evidence>
<dbReference type="Gene3D" id="1.10.150.240">
    <property type="entry name" value="Putative phosphatase, domain 2"/>
    <property type="match status" value="1"/>
</dbReference>
<name>A0A2I1PCI4_9MICO</name>
<evidence type="ECO:0000256" key="9">
    <source>
        <dbReference type="ARBA" id="ARBA00044968"/>
    </source>
</evidence>
<dbReference type="GO" id="GO:0008801">
    <property type="term" value="F:beta-phosphoglucomutase activity"/>
    <property type="evidence" value="ECO:0007669"/>
    <property type="project" value="UniProtKB-EC"/>
</dbReference>
<keyword evidence="12" id="KW-1185">Reference proteome</keyword>
<evidence type="ECO:0000256" key="1">
    <source>
        <dbReference type="ARBA" id="ARBA00001946"/>
    </source>
</evidence>
<keyword evidence="4" id="KW-0479">Metal-binding</keyword>
<dbReference type="SFLD" id="SFLDS00003">
    <property type="entry name" value="Haloacid_Dehalogenase"/>
    <property type="match status" value="1"/>
</dbReference>
<organism evidence="11 12">
    <name type="scientific">Kytococcus schroeteri</name>
    <dbReference type="NCBI Taxonomy" id="138300"/>
    <lineage>
        <taxon>Bacteria</taxon>
        <taxon>Bacillati</taxon>
        <taxon>Actinomycetota</taxon>
        <taxon>Actinomycetes</taxon>
        <taxon>Micrococcales</taxon>
        <taxon>Kytococcaceae</taxon>
        <taxon>Kytococcus</taxon>
    </lineage>
</organism>
<dbReference type="GO" id="GO:0046872">
    <property type="term" value="F:metal ion binding"/>
    <property type="evidence" value="ECO:0007669"/>
    <property type="project" value="UniProtKB-KW"/>
</dbReference>
<comment type="catalytic activity">
    <reaction evidence="8">
        <text>beta-D-glucose 1-phosphate = beta-D-glucose 6-phosphate</text>
        <dbReference type="Rhea" id="RHEA:20113"/>
        <dbReference type="ChEBI" id="CHEBI:57684"/>
        <dbReference type="ChEBI" id="CHEBI:58247"/>
        <dbReference type="EC" id="5.4.2.6"/>
    </reaction>
</comment>
<comment type="cofactor">
    <cofactor evidence="1">
        <name>Mg(2+)</name>
        <dbReference type="ChEBI" id="CHEBI:18420"/>
    </cofactor>
</comment>
<evidence type="ECO:0000256" key="10">
    <source>
        <dbReference type="ARBA" id="ARBA00044991"/>
    </source>
</evidence>
<dbReference type="InterPro" id="IPR051600">
    <property type="entry name" value="Beta-PGM-like"/>
</dbReference>
<dbReference type="PANTHER" id="PTHR46193">
    <property type="entry name" value="6-PHOSPHOGLUCONATE PHOSPHATASE"/>
    <property type="match status" value="1"/>
</dbReference>
<sequence length="246" mass="25388">MPSLPDLTTLKAVLFDLDGVLTPTAEVHQRAWADLFSAFLAEYAESIGTEQAAWTRQDYFDHLDGRPRLDGVRTVLKARGIDLPEGDASDGPDAQTVHGLAARKNSAFTTALERDGVQAYPGSVRLLEHLAAAGTPMAVVSSSANAPAVMATAGIDHFFAEVVDGAVAAAEKLAGKPAPDTFLHAAERLGATAATSAVLEDATSGVAAGAAGHFAHVIGVNRGAGRQALLDSGATIVVDDLEELLP</sequence>
<dbReference type="Gene3D" id="3.40.50.1000">
    <property type="entry name" value="HAD superfamily/HAD-like"/>
    <property type="match status" value="1"/>
</dbReference>
<dbReference type="EC" id="5.4.2.6" evidence="9"/>
<reference evidence="11 12" key="1">
    <citation type="submission" date="2017-12" db="EMBL/GenBank/DDBJ databases">
        <title>Phylogenetic diversity of female urinary microbiome.</title>
        <authorList>
            <person name="Thomas-White K."/>
            <person name="Wolfe A.J."/>
        </authorList>
    </citation>
    <scope>NUCLEOTIDE SEQUENCE [LARGE SCALE GENOMIC DNA]</scope>
    <source>
        <strain evidence="11 12">UMB1298</strain>
    </source>
</reference>
<dbReference type="SUPFAM" id="SSF56784">
    <property type="entry name" value="HAD-like"/>
    <property type="match status" value="1"/>
</dbReference>
<evidence type="ECO:0000256" key="4">
    <source>
        <dbReference type="ARBA" id="ARBA00022723"/>
    </source>
</evidence>
<evidence type="ECO:0000256" key="6">
    <source>
        <dbReference type="ARBA" id="ARBA00023235"/>
    </source>
</evidence>
<dbReference type="NCBIfam" id="TIGR02009">
    <property type="entry name" value="PGMB-YQAB-SF"/>
    <property type="match status" value="1"/>
</dbReference>
<comment type="caution">
    <text evidence="11">The sequence shown here is derived from an EMBL/GenBank/DDBJ whole genome shotgun (WGS) entry which is preliminary data.</text>
</comment>
<protein>
    <recommendedName>
        <fullName evidence="10">Beta-phosphoglucomutase</fullName>
        <ecNumber evidence="9">5.4.2.6</ecNumber>
    </recommendedName>
</protein>
<evidence type="ECO:0000256" key="3">
    <source>
        <dbReference type="ARBA" id="ARBA00022553"/>
    </source>
</evidence>
<accession>A0A2I1PCI4</accession>
<dbReference type="InterPro" id="IPR036412">
    <property type="entry name" value="HAD-like_sf"/>
</dbReference>
<evidence type="ECO:0000256" key="7">
    <source>
        <dbReference type="ARBA" id="ARBA00023277"/>
    </source>
</evidence>